<proteinExistence type="predicted"/>
<organism evidence="5 6">
    <name type="scientific">Mortierella isabellina</name>
    <name type="common">Filamentous fungus</name>
    <name type="synonym">Umbelopsis isabellina</name>
    <dbReference type="NCBI Taxonomy" id="91625"/>
    <lineage>
        <taxon>Eukaryota</taxon>
        <taxon>Fungi</taxon>
        <taxon>Fungi incertae sedis</taxon>
        <taxon>Mucoromycota</taxon>
        <taxon>Mucoromycotina</taxon>
        <taxon>Umbelopsidomycetes</taxon>
        <taxon>Umbelopsidales</taxon>
        <taxon>Umbelopsidaceae</taxon>
        <taxon>Umbelopsis</taxon>
    </lineage>
</organism>
<dbReference type="PANTHER" id="PTHR44472:SF1">
    <property type="entry name" value="DDB1 AND CUL4 ASSOCIATED FACTOR 4"/>
    <property type="match status" value="1"/>
</dbReference>
<evidence type="ECO:0000256" key="1">
    <source>
        <dbReference type="ARBA" id="ARBA00022574"/>
    </source>
</evidence>
<sequence length="443" mass="49150">MSNEHHVMDIPGYYYDAEKKKYFKVMATGRYSRENYEKSQNQPVTSPPPPKKRRVTSLPVYRSIRETQSLGASKKDASTVYMGLLTRLGKPQKISMLGMAALTATATARPTALDVHPKHNHLLLGLADGCVAQTLFSMNRTNGYQQHALTLTMHGSDLTSIRMGLDDRCVITTMGNGLVPPTMSFLKLDLHAQHKDDDQHLMPPAALHTFSHTKLGSFWSCDRSRLNPSSTILGTDSDVLYFSGTDVHTKFKIKSATLAAQIDPVQPNVFLCGGRDGHIRLYDVRQDRRSVDYYRGHGACTMKHKSAITHLHKSGSSFHVVAASMDGSLQTWDLRGQTTHPNGRPWPIFRFHGHKNSHSRSLGFDVLDAANIVALAGEDHVIRLWSLKGDSPHPFHTISMKSAIPALKFCASNPKLPIPDRSLGLLACIDEKETPLQWLSVLG</sequence>
<dbReference type="PROSITE" id="PS50082">
    <property type="entry name" value="WD_REPEATS_2"/>
    <property type="match status" value="1"/>
</dbReference>
<keyword evidence="1 3" id="KW-0853">WD repeat</keyword>
<dbReference type="SUPFAM" id="SSF50978">
    <property type="entry name" value="WD40 repeat-like"/>
    <property type="match status" value="1"/>
</dbReference>
<accession>A0A8H7UNH4</accession>
<protein>
    <submittedName>
        <fullName evidence="5">Uncharacterized protein</fullName>
    </submittedName>
</protein>
<evidence type="ECO:0000256" key="3">
    <source>
        <dbReference type="PROSITE-ProRule" id="PRU00221"/>
    </source>
</evidence>
<dbReference type="SMART" id="SM00320">
    <property type="entry name" value="WD40"/>
    <property type="match status" value="3"/>
</dbReference>
<feature type="repeat" description="WD" evidence="3">
    <location>
        <begin position="301"/>
        <end position="335"/>
    </location>
</feature>
<reference evidence="5" key="1">
    <citation type="submission" date="2020-12" db="EMBL/GenBank/DDBJ databases">
        <title>Metabolic potential, ecology and presence of endohyphal bacteria is reflected in genomic diversity of Mucoromycotina.</title>
        <authorList>
            <person name="Muszewska A."/>
            <person name="Okrasinska A."/>
            <person name="Steczkiewicz K."/>
            <person name="Drgas O."/>
            <person name="Orlowska M."/>
            <person name="Perlinska-Lenart U."/>
            <person name="Aleksandrzak-Piekarczyk T."/>
            <person name="Szatraj K."/>
            <person name="Zielenkiewicz U."/>
            <person name="Pilsyk S."/>
            <person name="Malc E."/>
            <person name="Mieczkowski P."/>
            <person name="Kruszewska J.S."/>
            <person name="Biernat P."/>
            <person name="Pawlowska J."/>
        </authorList>
    </citation>
    <scope>NUCLEOTIDE SEQUENCE</scope>
    <source>
        <strain evidence="5">WA0000067209</strain>
    </source>
</reference>
<dbReference type="InterPro" id="IPR036322">
    <property type="entry name" value="WD40_repeat_dom_sf"/>
</dbReference>
<evidence type="ECO:0000256" key="4">
    <source>
        <dbReference type="SAM" id="MobiDB-lite"/>
    </source>
</evidence>
<dbReference type="InterPro" id="IPR019775">
    <property type="entry name" value="WD40_repeat_CS"/>
</dbReference>
<dbReference type="PROSITE" id="PS00678">
    <property type="entry name" value="WD_REPEATS_1"/>
    <property type="match status" value="1"/>
</dbReference>
<evidence type="ECO:0000256" key="2">
    <source>
        <dbReference type="ARBA" id="ARBA00022737"/>
    </source>
</evidence>
<keyword evidence="2" id="KW-0677">Repeat</keyword>
<comment type="caution">
    <text evidence="5">The sequence shown here is derived from an EMBL/GenBank/DDBJ whole genome shotgun (WGS) entry which is preliminary data.</text>
</comment>
<name>A0A8H7UNH4_MORIS</name>
<dbReference type="EMBL" id="JAEPQZ010000001">
    <property type="protein sequence ID" value="KAG2186248.1"/>
    <property type="molecule type" value="Genomic_DNA"/>
</dbReference>
<dbReference type="Pfam" id="PF23761">
    <property type="entry name" value="Beta-prop_DCAF4"/>
    <property type="match status" value="1"/>
</dbReference>
<evidence type="ECO:0000313" key="6">
    <source>
        <dbReference type="Proteomes" id="UP000654370"/>
    </source>
</evidence>
<dbReference type="Gene3D" id="2.130.10.10">
    <property type="entry name" value="YVTN repeat-like/Quinoprotein amine dehydrogenase"/>
    <property type="match status" value="1"/>
</dbReference>
<dbReference type="InterPro" id="IPR015943">
    <property type="entry name" value="WD40/YVTN_repeat-like_dom_sf"/>
</dbReference>
<evidence type="ECO:0000313" key="5">
    <source>
        <dbReference type="EMBL" id="KAG2186248.1"/>
    </source>
</evidence>
<feature type="region of interest" description="Disordered" evidence="4">
    <location>
        <begin position="34"/>
        <end position="57"/>
    </location>
</feature>
<dbReference type="AlphaFoldDB" id="A0A8H7UNH4"/>
<dbReference type="InterPro" id="IPR052254">
    <property type="entry name" value="CUL4-DDB1_E3_ligase_receptor"/>
</dbReference>
<dbReference type="OrthoDB" id="128867at2759"/>
<dbReference type="PANTHER" id="PTHR44472">
    <property type="entry name" value="DDB1- AND CUL4-ASSOCIATED FACTOR 4-RELATED"/>
    <property type="match status" value="1"/>
</dbReference>
<dbReference type="Proteomes" id="UP000654370">
    <property type="component" value="Unassembled WGS sequence"/>
</dbReference>
<keyword evidence="6" id="KW-1185">Reference proteome</keyword>
<dbReference type="InterPro" id="IPR001680">
    <property type="entry name" value="WD40_rpt"/>
</dbReference>
<gene>
    <name evidence="5" type="ORF">INT43_002686</name>
</gene>